<sequence>MTTHIVSRRPRLNRRDLLRQGFCGLGVSASLPLVFRRAAQAMTQEEKPGEFGNSNRILVVVELDGGNDGLNTVVPYGDDAYYRQRPKIAIPVEQVLPIDGHFGFHPSLAGFERLYKEGKFALIHGCGYDNPILSHFAAMGFWHTGVPIAGEKLGWMGRLADKLSPEVRENLIINIASRQSLAVRSRVHSPLVFDDPAQFLRIGRYEQIPIFETLIGAENSSQPGLNFLNGVAKNALKSAAFVREAWAGYSTPVNYGLDLPISQDLRKVAALISAGMPTQLYYVQYRNNDFDTHVHQVDLHARILAYATDAIHGFVEDVNRIGRGDDVAMMVFTEFGRRVPENASGGTDHGTATPVYVIGNKVKGGQYGDPVSLTNLDDGNLIYTTDYRRVYASMVGEWMGADRSSVLKGDFEPLG</sequence>
<reference evidence="1" key="1">
    <citation type="submission" date="2018-05" db="EMBL/GenBank/DDBJ databases">
        <authorList>
            <person name="Lanie J.A."/>
            <person name="Ng W.-L."/>
            <person name="Kazmierczak K.M."/>
            <person name="Andrzejewski T.M."/>
            <person name="Davidsen T.M."/>
            <person name="Wayne K.J."/>
            <person name="Tettelin H."/>
            <person name="Glass J.I."/>
            <person name="Rusch D."/>
            <person name="Podicherti R."/>
            <person name="Tsui H.-C.T."/>
            <person name="Winkler M.E."/>
        </authorList>
    </citation>
    <scope>NUCLEOTIDE SEQUENCE</scope>
</reference>
<gene>
    <name evidence="1" type="ORF">METZ01_LOCUS158390</name>
</gene>
<dbReference type="EMBL" id="UINC01027023">
    <property type="protein sequence ID" value="SVB05536.1"/>
    <property type="molecule type" value="Genomic_DNA"/>
</dbReference>
<organism evidence="1">
    <name type="scientific">marine metagenome</name>
    <dbReference type="NCBI Taxonomy" id="408172"/>
    <lineage>
        <taxon>unclassified sequences</taxon>
        <taxon>metagenomes</taxon>
        <taxon>ecological metagenomes</taxon>
    </lineage>
</organism>
<dbReference type="InterPro" id="IPR006311">
    <property type="entry name" value="TAT_signal"/>
</dbReference>
<protein>
    <recommendedName>
        <fullName evidence="2">DUF1501 domain-containing protein</fullName>
    </recommendedName>
</protein>
<name>A0A382AVI2_9ZZZZ</name>
<dbReference type="PANTHER" id="PTHR43737:SF1">
    <property type="entry name" value="DUF1501 DOMAIN-CONTAINING PROTEIN"/>
    <property type="match status" value="1"/>
</dbReference>
<accession>A0A382AVI2</accession>
<feature type="non-terminal residue" evidence="1">
    <location>
        <position position="415"/>
    </location>
</feature>
<dbReference type="Pfam" id="PF07394">
    <property type="entry name" value="DUF1501"/>
    <property type="match status" value="1"/>
</dbReference>
<dbReference type="InterPro" id="IPR010869">
    <property type="entry name" value="DUF1501"/>
</dbReference>
<dbReference type="PROSITE" id="PS51318">
    <property type="entry name" value="TAT"/>
    <property type="match status" value="1"/>
</dbReference>
<dbReference type="AlphaFoldDB" id="A0A382AVI2"/>
<dbReference type="PANTHER" id="PTHR43737">
    <property type="entry name" value="BLL7424 PROTEIN"/>
    <property type="match status" value="1"/>
</dbReference>
<evidence type="ECO:0008006" key="2">
    <source>
        <dbReference type="Google" id="ProtNLM"/>
    </source>
</evidence>
<proteinExistence type="predicted"/>
<evidence type="ECO:0000313" key="1">
    <source>
        <dbReference type="EMBL" id="SVB05536.1"/>
    </source>
</evidence>